<evidence type="ECO:0000313" key="1">
    <source>
        <dbReference type="EMBL" id="TWF89861.1"/>
    </source>
</evidence>
<dbReference type="Gene3D" id="1.20.1440.30">
    <property type="entry name" value="Biosynthetic Protein domain"/>
    <property type="match status" value="1"/>
</dbReference>
<gene>
    <name evidence="1" type="ORF">FHX78_116908</name>
</gene>
<reference evidence="1 2" key="1">
    <citation type="submission" date="2019-06" db="EMBL/GenBank/DDBJ databases">
        <title>Sequencing the genomes of 1000 actinobacteria strains.</title>
        <authorList>
            <person name="Klenk H.-P."/>
        </authorList>
    </citation>
    <scope>NUCLEOTIDE SEQUENCE [LARGE SCALE GENOMIC DNA]</scope>
    <source>
        <strain evidence="1 2">DSM 41695</strain>
    </source>
</reference>
<accession>A0A561TRW8</accession>
<name>A0A561TRW8_9ACTN</name>
<dbReference type="Proteomes" id="UP000316603">
    <property type="component" value="Unassembled WGS sequence"/>
</dbReference>
<dbReference type="OrthoDB" id="9810066at2"/>
<dbReference type="RefSeq" id="WP_145871372.1">
    <property type="nucleotide sequence ID" value="NZ_BNCE01000022.1"/>
</dbReference>
<proteinExistence type="predicted"/>
<dbReference type="AlphaFoldDB" id="A0A561TRW8"/>
<comment type="caution">
    <text evidence="1">The sequence shown here is derived from an EMBL/GenBank/DDBJ whole genome shotgun (WGS) entry which is preliminary data.</text>
</comment>
<evidence type="ECO:0000313" key="2">
    <source>
        <dbReference type="Proteomes" id="UP000316603"/>
    </source>
</evidence>
<organism evidence="1 2">
    <name type="scientific">Streptomyces capillispiralis</name>
    <dbReference type="NCBI Taxonomy" id="68182"/>
    <lineage>
        <taxon>Bacteria</taxon>
        <taxon>Bacillati</taxon>
        <taxon>Actinomycetota</taxon>
        <taxon>Actinomycetes</taxon>
        <taxon>Kitasatosporales</taxon>
        <taxon>Streptomycetaceae</taxon>
        <taxon>Streptomyces</taxon>
    </lineage>
</organism>
<sequence>MRQEKAGRTGRALALLRLRDRDGAHGDHARAVQHTTAIDEMARRYAFDYDDRQGARAALAHRDTVMVESTLWWFRRCSARCPSLPARPNTP</sequence>
<protein>
    <submittedName>
        <fullName evidence="1">Uncharacterized protein</fullName>
    </submittedName>
</protein>
<dbReference type="EMBL" id="VIWV01000001">
    <property type="protein sequence ID" value="TWF89861.1"/>
    <property type="molecule type" value="Genomic_DNA"/>
</dbReference>
<keyword evidence="2" id="KW-1185">Reference proteome</keyword>